<dbReference type="PANTHER" id="PTHR47643:SF2">
    <property type="entry name" value="TPR DOMAIN PROTEIN (AFU_ORTHOLOGUE AFUA_5G12710)"/>
    <property type="match status" value="1"/>
</dbReference>
<dbReference type="PANTHER" id="PTHR47643">
    <property type="entry name" value="TPR DOMAIN PROTEIN (AFU_ORTHOLOGUE AFUA_5G12710)"/>
    <property type="match status" value="1"/>
</dbReference>
<reference evidence="3 4" key="1">
    <citation type="submission" date="2023-05" db="EMBL/GenBank/DDBJ databases">
        <title>A 100% complete, gapless, phased diploid assembly of the Scenedesmus obliquus UTEX 3031 genome.</title>
        <authorList>
            <person name="Biondi T.C."/>
            <person name="Hanschen E.R."/>
            <person name="Kwon T."/>
            <person name="Eng W."/>
            <person name="Kruse C.P.S."/>
            <person name="Koehler S.I."/>
            <person name="Kunde Y."/>
            <person name="Gleasner C.D."/>
            <person name="You Mak K.T."/>
            <person name="Polle J."/>
            <person name="Hovde B.T."/>
            <person name="Starkenburg S.R."/>
        </authorList>
    </citation>
    <scope>NUCLEOTIDE SEQUENCE [LARGE SCALE GENOMIC DNA]</scope>
    <source>
        <strain evidence="3 4">DOE0152z</strain>
    </source>
</reference>
<proteinExistence type="predicted"/>
<sequence length="385" mass="40422">MNLNVRVSWQQTITTASEAPADGFLLSEGGTHFIGPIKVSIIEGKGRGVLATEAISPGQLLLCVEPLGVVTGPEQTSLSVEQLQFSLLNHSCAPNAINWVLPCAARAMVVRAARHIAPGEELTISYLGGPQLLPLDARREALGSAFGFECGCPRCRAEEELSPGLATLLQDTASRVAQSFSPRLKRGMASGDRQQLMEVRRQAAAMMTMVYQQLRRVQPSLREQLLSSCYSCVEAIADADTALGDDEAAAGSLGKCLKAAAAVTPGSDLHVIVASKLEEVVGRLHGEGSLQQQQAWQACVEAHVARYGQLDQARLRRLAELNRTLTNVGGAGNGGGNAGRGRGGQVGAVLAGAGGVQPGRAGAGRGQAGQQQQPVALGKAVRRWR</sequence>
<evidence type="ECO:0000313" key="3">
    <source>
        <dbReference type="EMBL" id="WIA19563.1"/>
    </source>
</evidence>
<organism evidence="3 4">
    <name type="scientific">Tetradesmus obliquus</name>
    <name type="common">Green alga</name>
    <name type="synonym">Acutodesmus obliquus</name>
    <dbReference type="NCBI Taxonomy" id="3088"/>
    <lineage>
        <taxon>Eukaryota</taxon>
        <taxon>Viridiplantae</taxon>
        <taxon>Chlorophyta</taxon>
        <taxon>core chlorophytes</taxon>
        <taxon>Chlorophyceae</taxon>
        <taxon>CS clade</taxon>
        <taxon>Sphaeropleales</taxon>
        <taxon>Scenedesmaceae</taxon>
        <taxon>Tetradesmus</taxon>
    </lineage>
</organism>
<evidence type="ECO:0000313" key="4">
    <source>
        <dbReference type="Proteomes" id="UP001244341"/>
    </source>
</evidence>
<dbReference type="Pfam" id="PF00856">
    <property type="entry name" value="SET"/>
    <property type="match status" value="1"/>
</dbReference>
<dbReference type="InterPro" id="IPR053209">
    <property type="entry name" value="Gramillin-biosynth_MTr"/>
</dbReference>
<dbReference type="CDD" id="cd20071">
    <property type="entry name" value="SET_SMYD"/>
    <property type="match status" value="1"/>
</dbReference>
<dbReference type="InterPro" id="IPR001214">
    <property type="entry name" value="SET_dom"/>
</dbReference>
<feature type="compositionally biased region" description="Gly residues" evidence="1">
    <location>
        <begin position="357"/>
        <end position="367"/>
    </location>
</feature>
<evidence type="ECO:0000259" key="2">
    <source>
        <dbReference type="PROSITE" id="PS50280"/>
    </source>
</evidence>
<evidence type="ECO:0000256" key="1">
    <source>
        <dbReference type="SAM" id="MobiDB-lite"/>
    </source>
</evidence>
<dbReference type="SUPFAM" id="SSF82199">
    <property type="entry name" value="SET domain"/>
    <property type="match status" value="1"/>
</dbReference>
<feature type="region of interest" description="Disordered" evidence="1">
    <location>
        <begin position="357"/>
        <end position="385"/>
    </location>
</feature>
<dbReference type="Gene3D" id="2.170.270.10">
    <property type="entry name" value="SET domain"/>
    <property type="match status" value="1"/>
</dbReference>
<dbReference type="EMBL" id="CP126218">
    <property type="protein sequence ID" value="WIA19563.1"/>
    <property type="molecule type" value="Genomic_DNA"/>
</dbReference>
<accession>A0ABY8UIW6</accession>
<dbReference type="InterPro" id="IPR046341">
    <property type="entry name" value="SET_dom_sf"/>
</dbReference>
<keyword evidence="4" id="KW-1185">Reference proteome</keyword>
<protein>
    <recommendedName>
        <fullName evidence="2">SET domain-containing protein</fullName>
    </recommendedName>
</protein>
<dbReference type="SMART" id="SM00317">
    <property type="entry name" value="SET"/>
    <property type="match status" value="1"/>
</dbReference>
<dbReference type="Proteomes" id="UP001244341">
    <property type="component" value="Chromosome 11b"/>
</dbReference>
<name>A0ABY8UIW6_TETOB</name>
<dbReference type="PROSITE" id="PS50280">
    <property type="entry name" value="SET"/>
    <property type="match status" value="1"/>
</dbReference>
<feature type="domain" description="SET" evidence="2">
    <location>
        <begin position="35"/>
        <end position="127"/>
    </location>
</feature>
<gene>
    <name evidence="3" type="ORF">OEZ85_005505</name>
</gene>